<dbReference type="GO" id="GO:0016829">
    <property type="term" value="F:lyase activity"/>
    <property type="evidence" value="ECO:0007669"/>
    <property type="project" value="UniProtKB-KW"/>
</dbReference>
<accession>A0A368DQQ5</accession>
<dbReference type="InterPro" id="IPR052551">
    <property type="entry name" value="UV-DNA_repair_photolyase"/>
</dbReference>
<dbReference type="InterPro" id="IPR007357">
    <property type="entry name" value="PhrB-like"/>
</dbReference>
<name>A0A368DQQ5_9PROT</name>
<dbReference type="Gene3D" id="1.25.40.80">
    <property type="match status" value="1"/>
</dbReference>
<comment type="caution">
    <text evidence="2">The sequence shown here is derived from an EMBL/GenBank/DDBJ whole genome shotgun (WGS) entry which is preliminary data.</text>
</comment>
<dbReference type="EMBL" id="QOQD01000003">
    <property type="protein sequence ID" value="RCL74167.1"/>
    <property type="molecule type" value="Genomic_DNA"/>
</dbReference>
<dbReference type="Pfam" id="PF03441">
    <property type="entry name" value="FAD_binding_7"/>
    <property type="match status" value="1"/>
</dbReference>
<feature type="domain" description="Cryptochrome/DNA photolyase FAD-binding" evidence="1">
    <location>
        <begin position="305"/>
        <end position="396"/>
    </location>
</feature>
<protein>
    <submittedName>
        <fullName evidence="2">Cryptochrome/photolyase family protein</fullName>
    </submittedName>
</protein>
<dbReference type="AlphaFoldDB" id="A0A368DQQ5"/>
<evidence type="ECO:0000259" key="1">
    <source>
        <dbReference type="Pfam" id="PF03441"/>
    </source>
</evidence>
<dbReference type="Pfam" id="PF04244">
    <property type="entry name" value="DPRP"/>
    <property type="match status" value="1"/>
</dbReference>
<dbReference type="InterPro" id="IPR005101">
    <property type="entry name" value="Cryptochr/Photolyase_FAD-bd"/>
</dbReference>
<dbReference type="Gene3D" id="1.10.579.10">
    <property type="entry name" value="DNA Cyclobutane Dipyrimidine Photolyase, subunit A, domain 3"/>
    <property type="match status" value="1"/>
</dbReference>
<evidence type="ECO:0000313" key="2">
    <source>
        <dbReference type="EMBL" id="RCL74167.1"/>
    </source>
</evidence>
<dbReference type="PANTHER" id="PTHR38657:SF1">
    <property type="entry name" value="SLR1343 PROTEIN"/>
    <property type="match status" value="1"/>
</dbReference>
<dbReference type="SUPFAM" id="SSF48173">
    <property type="entry name" value="Cryptochrome/photolyase FAD-binding domain"/>
    <property type="match status" value="1"/>
</dbReference>
<organism evidence="2 3">
    <name type="scientific">PS1 clade bacterium</name>
    <dbReference type="NCBI Taxonomy" id="2175152"/>
    <lineage>
        <taxon>Bacteria</taxon>
        <taxon>Pseudomonadati</taxon>
        <taxon>Pseudomonadota</taxon>
        <taxon>Alphaproteobacteria</taxon>
        <taxon>PS1 clade</taxon>
    </lineage>
</organism>
<dbReference type="Proteomes" id="UP000253570">
    <property type="component" value="Unassembled WGS sequence"/>
</dbReference>
<dbReference type="InterPro" id="IPR014729">
    <property type="entry name" value="Rossmann-like_a/b/a_fold"/>
</dbReference>
<proteinExistence type="predicted"/>
<dbReference type="Gene3D" id="3.40.50.620">
    <property type="entry name" value="HUPs"/>
    <property type="match status" value="1"/>
</dbReference>
<dbReference type="InterPro" id="IPR036134">
    <property type="entry name" value="Crypto/Photolyase_FAD-like_sf"/>
</dbReference>
<dbReference type="PANTHER" id="PTHR38657">
    <property type="entry name" value="SLR1343 PROTEIN"/>
    <property type="match status" value="1"/>
</dbReference>
<dbReference type="Gene3D" id="1.10.10.1710">
    <property type="entry name" value="Deoxyribodipyrimidine photolyase-related"/>
    <property type="match status" value="1"/>
</dbReference>
<sequence length="498" mass="59197">MKLFIILGNQLFPDSYLEDYKKNFTFFMAEDFGLCSHQKPNKKKILLFLSSMRSYADKLRENDFQIIYQDIDDPEFESPYIKKLEKIIRLYNIESITFFEIEDKFFESSIIRYLSQSKIDFNMIKSPMFLTSRDEFSQFLLTNKPFMASFYKYVRKKHQILLDSNDKPIGGKWSFDSENRKKIPDSIEIPTFPEINMSEHTKLLIPIIEKKFAKHYGTLDNFNFVTEVQKVNELFNFFLENKLNLFGDYEDALTQRDNILFHSKLSPYINMGMITPDYIINKTLDYYQNNDIKLNSIEGFIRQIIGWREFIRGIYQNYSQEMEQKNFFQHQRHMCDSWYSGKTGIPPLDHCINNAFQNGWSHHIERLMVLSNIMNLCEINPNSVYSWFMEAFVDSSDWVMAPNVFGMGLFSDGGIFSTKPYICGSNYILKMMDFQKGEWCDTLDGLYWRFIDKNRDYFKGNPRLSIMIGSLDRMNTERKSKIFSKAEDFIKDNTYVLE</sequence>
<keyword evidence="2" id="KW-0456">Lyase</keyword>
<evidence type="ECO:0000313" key="3">
    <source>
        <dbReference type="Proteomes" id="UP000253570"/>
    </source>
</evidence>
<gene>
    <name evidence="2" type="ORF">DBW71_01840</name>
</gene>
<reference evidence="2 3" key="1">
    <citation type="journal article" date="2018" name="Microbiome">
        <title>Fine metagenomic profile of the Mediterranean stratified and mixed water columns revealed by assembly and recruitment.</title>
        <authorList>
            <person name="Haro-Moreno J.M."/>
            <person name="Lopez-Perez M."/>
            <person name="De La Torre J.R."/>
            <person name="Picazo A."/>
            <person name="Camacho A."/>
            <person name="Rodriguez-Valera F."/>
        </authorList>
    </citation>
    <scope>NUCLEOTIDE SEQUENCE [LARGE SCALE GENOMIC DNA]</scope>
    <source>
        <strain evidence="2">MED-G57</strain>
    </source>
</reference>